<feature type="region of interest" description="Disordered" evidence="1">
    <location>
        <begin position="1114"/>
        <end position="1142"/>
    </location>
</feature>
<feature type="region of interest" description="Disordered" evidence="1">
    <location>
        <begin position="1072"/>
        <end position="1100"/>
    </location>
</feature>
<feature type="compositionally biased region" description="Basic and acidic residues" evidence="1">
    <location>
        <begin position="82"/>
        <end position="98"/>
    </location>
</feature>
<feature type="compositionally biased region" description="Basic and acidic residues" evidence="1">
    <location>
        <begin position="235"/>
        <end position="258"/>
    </location>
</feature>
<evidence type="ECO:0000313" key="3">
    <source>
        <dbReference type="Proteomes" id="UP001152759"/>
    </source>
</evidence>
<dbReference type="KEGG" id="btab:109044312"/>
<proteinExistence type="predicted"/>
<dbReference type="AlphaFoldDB" id="A0A9P0C971"/>
<dbReference type="Proteomes" id="UP001152759">
    <property type="component" value="Chromosome 3"/>
</dbReference>
<feature type="compositionally biased region" description="Basic residues" evidence="1">
    <location>
        <begin position="1"/>
        <end position="13"/>
    </location>
</feature>
<organism evidence="2 3">
    <name type="scientific">Bemisia tabaci</name>
    <name type="common">Sweetpotato whitefly</name>
    <name type="synonym">Aleurodes tabaci</name>
    <dbReference type="NCBI Taxonomy" id="7038"/>
    <lineage>
        <taxon>Eukaryota</taxon>
        <taxon>Metazoa</taxon>
        <taxon>Ecdysozoa</taxon>
        <taxon>Arthropoda</taxon>
        <taxon>Hexapoda</taxon>
        <taxon>Insecta</taxon>
        <taxon>Pterygota</taxon>
        <taxon>Neoptera</taxon>
        <taxon>Paraneoptera</taxon>
        <taxon>Hemiptera</taxon>
        <taxon>Sternorrhyncha</taxon>
        <taxon>Aleyrodoidea</taxon>
        <taxon>Aleyrodidae</taxon>
        <taxon>Aleyrodinae</taxon>
        <taxon>Bemisia</taxon>
    </lineage>
</organism>
<protein>
    <submittedName>
        <fullName evidence="2">Uncharacterized protein</fullName>
    </submittedName>
</protein>
<feature type="compositionally biased region" description="Basic and acidic residues" evidence="1">
    <location>
        <begin position="399"/>
        <end position="414"/>
    </location>
</feature>
<keyword evidence="3" id="KW-1185">Reference proteome</keyword>
<evidence type="ECO:0000256" key="1">
    <source>
        <dbReference type="SAM" id="MobiDB-lite"/>
    </source>
</evidence>
<feature type="compositionally biased region" description="Basic and acidic residues" evidence="1">
    <location>
        <begin position="43"/>
        <end position="59"/>
    </location>
</feature>
<feature type="region of interest" description="Disordered" evidence="1">
    <location>
        <begin position="232"/>
        <end position="312"/>
    </location>
</feature>
<accession>A0A9P0C971</accession>
<feature type="compositionally biased region" description="Basic and acidic residues" evidence="1">
    <location>
        <begin position="126"/>
        <end position="138"/>
    </location>
</feature>
<name>A0A9P0C971_BEMTA</name>
<feature type="region of interest" description="Disordered" evidence="1">
    <location>
        <begin position="346"/>
        <end position="428"/>
    </location>
</feature>
<feature type="region of interest" description="Disordered" evidence="1">
    <location>
        <begin position="799"/>
        <end position="857"/>
    </location>
</feature>
<gene>
    <name evidence="2" type="ORF">BEMITA_LOCUS5533</name>
</gene>
<feature type="compositionally biased region" description="Basic and acidic residues" evidence="1">
    <location>
        <begin position="274"/>
        <end position="297"/>
    </location>
</feature>
<feature type="compositionally biased region" description="Basic and acidic residues" evidence="1">
    <location>
        <begin position="837"/>
        <end position="847"/>
    </location>
</feature>
<feature type="compositionally biased region" description="Basic and acidic residues" evidence="1">
    <location>
        <begin position="628"/>
        <end position="640"/>
    </location>
</feature>
<feature type="region of interest" description="Disordered" evidence="1">
    <location>
        <begin position="596"/>
        <end position="640"/>
    </location>
</feature>
<reference evidence="2" key="1">
    <citation type="submission" date="2021-12" db="EMBL/GenBank/DDBJ databases">
        <authorList>
            <person name="King R."/>
        </authorList>
    </citation>
    <scope>NUCLEOTIDE SEQUENCE</scope>
</reference>
<feature type="compositionally biased region" description="Basic and acidic residues" evidence="1">
    <location>
        <begin position="611"/>
        <end position="620"/>
    </location>
</feature>
<dbReference type="EMBL" id="OU963864">
    <property type="protein sequence ID" value="CAH0768386.1"/>
    <property type="molecule type" value="Genomic_DNA"/>
</dbReference>
<evidence type="ECO:0000313" key="2">
    <source>
        <dbReference type="EMBL" id="CAH0768386.1"/>
    </source>
</evidence>
<feature type="compositionally biased region" description="Low complexity" evidence="1">
    <location>
        <begin position="824"/>
        <end position="833"/>
    </location>
</feature>
<feature type="compositionally biased region" description="Basic and acidic residues" evidence="1">
    <location>
        <begin position="66"/>
        <end position="75"/>
    </location>
</feature>
<feature type="region of interest" description="Disordered" evidence="1">
    <location>
        <begin position="1"/>
        <end position="138"/>
    </location>
</feature>
<sequence>MRKSLHKNYRQKVRASDTTDSSQSEEHLNSKLITQKCSPRNLRNYEKQTMHRGYSFEKKQSHKKKPEAPAREHVQARRSRTKTKESHLSRVKPPDKSDSLYNYAPPSSKPSIENIPKASNYSYSSQEERRYKDSDEEPRYVRETSKYYKNTDGNLNYNRFNPNHNIHRNISPVKKEPSYVRSPAGSNNLLSVREYNKMLNNDSGNSYGYFHGDKNNKLCYISNRPVYYDNTGMGEKSRYRQKHSELSKTKSSDLRIVSKSDTSLAQSGRRGHNRLSDGSDKNIKKNEHYLSKMDRSSKKSHHNENSTLDINTGETNDRLKVTCKNSEITRLTNEIAKKLQNIGLNITAEPLPRSKARRKKEENTQDKARPPTNRKDTESEESCETVPEKDTVAPSPNQHQKEIDIEEEVKRTTEPSKTSRGQKFKHHTKYYVSNPETPEDRCDKCPCNDPPAKQRELHGCCYREGEHVNAQPEHINLKQDLKGCCNPSRNIYENLEVRDMTHLYKPDDHTRMMTHSLINQNCTCAFSEVKCEGSPDAMAKLGLYNNGKRSKSPLTTVNNKTNGVYVFVPLPENSNDPVEMSRHLQNIYNNIIPMSEKQDQKNCENKASAKRSQELSKSESSKGAGEAGQDKTKAEKDTETDRAKLLDKLLDEYNLTQLKQLLEKKAAVQNDDLVEDLKRLKQQNMGRRHSDVNLNLDQPVRSPLRTRKCPSESSFVMKNNAKPWSQNEHDKYSSYNDSRFGGMPEYATPFQQHQSMFPEPPLNNYQSINLPFTEFVSDMSKYRAAPYGTGQAMFYTRTKSPKSYHGTPQPPPVDPNIKPGQPLPSSIIDPSIPFQAKRREAEPREESSLYGRPKSPSQTFNYGLDMATKRHHQQLINHAHHQVHPKASFDPLSSCYPSGEPPYMPSHTHGLYDILESLDDYLPPSLRSPRFDHSPTRFDRYYGDQPSCGHQHKSFKSKYYTSSPPPEPSDFGFEIPNLQKCHNHASRSYYKPVEHQHLGDFRERVHFVDTESRGPSILKKLSDVVAKPFSMLFRVEPENPPRHKSHLKGILKSAIDEEENEDDEAYESYYRERYSQEKGQSRSAAYDLDDMDLDDISQPPLEYVTVVDPFQTDSLESIRDENFGDSASGGKRSPRKNSPNRR</sequence>
<feature type="compositionally biased region" description="Basic residues" evidence="1">
    <location>
        <begin position="1132"/>
        <end position="1142"/>
    </location>
</feature>
<feature type="compositionally biased region" description="Basic and acidic residues" evidence="1">
    <location>
        <begin position="359"/>
        <end position="377"/>
    </location>
</feature>